<name>A0A510XZ80_9GAMM</name>
<organism evidence="3 4">
    <name type="scientific">Pseudoalteromonas espejiana</name>
    <dbReference type="NCBI Taxonomy" id="28107"/>
    <lineage>
        <taxon>Bacteria</taxon>
        <taxon>Pseudomonadati</taxon>
        <taxon>Pseudomonadota</taxon>
        <taxon>Gammaproteobacteria</taxon>
        <taxon>Alteromonadales</taxon>
        <taxon>Pseudoalteromonadaceae</taxon>
        <taxon>Pseudoalteromonas</taxon>
    </lineage>
</organism>
<gene>
    <name evidence="3" type="ORF">PES01_30940</name>
</gene>
<accession>A0A510XZ80</accession>
<evidence type="ECO:0000256" key="1">
    <source>
        <dbReference type="SAM" id="MobiDB-lite"/>
    </source>
</evidence>
<keyword evidence="4" id="KW-1185">Reference proteome</keyword>
<dbReference type="Proteomes" id="UP000321419">
    <property type="component" value="Unassembled WGS sequence"/>
</dbReference>
<feature type="region of interest" description="Disordered" evidence="1">
    <location>
        <begin position="142"/>
        <end position="163"/>
    </location>
</feature>
<keyword evidence="2" id="KW-0812">Transmembrane</keyword>
<evidence type="ECO:0000256" key="2">
    <source>
        <dbReference type="SAM" id="Phobius"/>
    </source>
</evidence>
<feature type="transmembrane region" description="Helical" evidence="2">
    <location>
        <begin position="35"/>
        <end position="54"/>
    </location>
</feature>
<dbReference type="EMBL" id="BJUM01000035">
    <property type="protein sequence ID" value="GEK56249.1"/>
    <property type="molecule type" value="Genomic_DNA"/>
</dbReference>
<proteinExistence type="predicted"/>
<feature type="transmembrane region" description="Helical" evidence="2">
    <location>
        <begin position="7"/>
        <end position="29"/>
    </location>
</feature>
<dbReference type="AlphaFoldDB" id="A0A510XZ80"/>
<dbReference type="RefSeq" id="WP_089348394.1">
    <property type="nucleotide sequence ID" value="NZ_BJUM01000035.1"/>
</dbReference>
<sequence length="163" mass="17639">MYQHKQYAVFIFFVLAWIGGFVALAWNLIGADVPLMVFAGVLILVGFLFHGLTVKVTDETISWAFGPGVAGQKLILSDIIEAKAVQNSYRHGIGIRITHDGWVYSVSGFSAVQLTLKDGSVYRVGTNDQQGVLSALEGKITPGEIPPPAEPKSQAKASYNNML</sequence>
<dbReference type="OrthoDB" id="5471116at2"/>
<comment type="caution">
    <text evidence="3">The sequence shown here is derived from an EMBL/GenBank/DDBJ whole genome shotgun (WGS) entry which is preliminary data.</text>
</comment>
<keyword evidence="2" id="KW-1133">Transmembrane helix</keyword>
<evidence type="ECO:0000313" key="3">
    <source>
        <dbReference type="EMBL" id="GEK56249.1"/>
    </source>
</evidence>
<reference evidence="3 4" key="1">
    <citation type="submission" date="2019-07" db="EMBL/GenBank/DDBJ databases">
        <title>Whole genome shotgun sequence of Pseudoalteromonas espejiana NBRC 102222.</title>
        <authorList>
            <person name="Hosoyama A."/>
            <person name="Uohara A."/>
            <person name="Ohji S."/>
            <person name="Ichikawa N."/>
        </authorList>
    </citation>
    <scope>NUCLEOTIDE SEQUENCE [LARGE SCALE GENOMIC DNA]</scope>
    <source>
        <strain evidence="3 4">NBRC 102222</strain>
    </source>
</reference>
<evidence type="ECO:0000313" key="4">
    <source>
        <dbReference type="Proteomes" id="UP000321419"/>
    </source>
</evidence>
<keyword evidence="2" id="KW-0472">Membrane</keyword>
<protein>
    <submittedName>
        <fullName evidence="3">Uncharacterized protein</fullName>
    </submittedName>
</protein>